<dbReference type="Gene3D" id="1.25.40.10">
    <property type="entry name" value="Tetratricopeptide repeat domain"/>
    <property type="match status" value="1"/>
</dbReference>
<proteinExistence type="predicted"/>
<feature type="region of interest" description="Disordered" evidence="2">
    <location>
        <begin position="194"/>
        <end position="216"/>
    </location>
</feature>
<dbReference type="Proteomes" id="UP000594263">
    <property type="component" value="Unplaced"/>
</dbReference>
<keyword evidence="1" id="KW-0802">TPR repeat</keyword>
<evidence type="ECO:0000256" key="1">
    <source>
        <dbReference type="PROSITE-ProRule" id="PRU00339"/>
    </source>
</evidence>
<dbReference type="SUPFAM" id="SSF48452">
    <property type="entry name" value="TPR-like"/>
    <property type="match status" value="1"/>
</dbReference>
<reference evidence="3" key="1">
    <citation type="submission" date="2021-01" db="UniProtKB">
        <authorList>
            <consortium name="EnsemblPlants"/>
        </authorList>
    </citation>
    <scope>IDENTIFICATION</scope>
</reference>
<dbReference type="InterPro" id="IPR019734">
    <property type="entry name" value="TPR_rpt"/>
</dbReference>
<feature type="region of interest" description="Disordered" evidence="2">
    <location>
        <begin position="327"/>
        <end position="382"/>
    </location>
</feature>
<feature type="compositionally biased region" description="Polar residues" evidence="2">
    <location>
        <begin position="26"/>
        <end position="69"/>
    </location>
</feature>
<keyword evidence="4" id="KW-1185">Reference proteome</keyword>
<evidence type="ECO:0000313" key="4">
    <source>
        <dbReference type="Proteomes" id="UP000594263"/>
    </source>
</evidence>
<dbReference type="OMA" id="KTTSWTH"/>
<evidence type="ECO:0000313" key="3">
    <source>
        <dbReference type="EnsemblPlants" id="Kaladp0018s0272.1.v1.1"/>
    </source>
</evidence>
<accession>A0A7N0T1Y0</accession>
<dbReference type="PANTHER" id="PTHR47697:SF1">
    <property type="entry name" value="OS03G0340700 PROTEIN"/>
    <property type="match status" value="1"/>
</dbReference>
<dbReference type="SMART" id="SM00028">
    <property type="entry name" value="TPR"/>
    <property type="match status" value="3"/>
</dbReference>
<dbReference type="AlphaFoldDB" id="A0A7N0T1Y0"/>
<protein>
    <submittedName>
        <fullName evidence="3">Uncharacterized protein</fullName>
    </submittedName>
</protein>
<feature type="repeat" description="TPR" evidence="1">
    <location>
        <begin position="433"/>
        <end position="466"/>
    </location>
</feature>
<dbReference type="Gramene" id="Kaladp0018s0272.1.v1.1">
    <property type="protein sequence ID" value="Kaladp0018s0272.1.v1.1"/>
    <property type="gene ID" value="Kaladp0018s0272.v1.1"/>
</dbReference>
<evidence type="ECO:0000256" key="2">
    <source>
        <dbReference type="SAM" id="MobiDB-lite"/>
    </source>
</evidence>
<dbReference type="EnsemblPlants" id="Kaladp0018s0272.1.v1.1">
    <property type="protein sequence ID" value="Kaladp0018s0272.1.v1.1"/>
    <property type="gene ID" value="Kaladp0018s0272.v1.1"/>
</dbReference>
<dbReference type="PANTHER" id="PTHR47697">
    <property type="entry name" value="OS03G0340700 PROTEIN"/>
    <property type="match status" value="1"/>
</dbReference>
<feature type="compositionally biased region" description="Polar residues" evidence="2">
    <location>
        <begin position="239"/>
        <end position="248"/>
    </location>
</feature>
<feature type="compositionally biased region" description="Gly residues" evidence="2">
    <location>
        <begin position="204"/>
        <end position="216"/>
    </location>
</feature>
<dbReference type="InterPro" id="IPR011990">
    <property type="entry name" value="TPR-like_helical_dom_sf"/>
</dbReference>
<dbReference type="PROSITE" id="PS50005">
    <property type="entry name" value="TPR"/>
    <property type="match status" value="1"/>
</dbReference>
<feature type="region of interest" description="Disordered" evidence="2">
    <location>
        <begin position="233"/>
        <end position="257"/>
    </location>
</feature>
<sequence length="515" mass="52550">MNPNYAKGSGSLNGFDFDLGLGSGKGNRSLNDQKQKNAPSYSSSGYSTMQQPKPAGSSWQYNSKPSWTHQPAPAQSGPGLNGPTSMVGDITGRSWNSGVTSGGGGGIGIVNNNPNLFGDLVGSALGTNKSVGNVPLKNAGLASQGKSAYSMGSMADSLPKTSGVGRAGVSVKQGSADSFGSFSSGYSNVKNASGPSIGGPSLRGMGGANGKSGGMGASKDPFGSLVDFGMKQGGGLNSGSGETNTVDNSFGDFQKAPKGGGISSVGVKASVDDDSFGSFQNAPKPSDASFHSNAFPAGQNDFLGSSKIHSSNLDDFAMPAAQTQSQAYPSGVDPLDMLFSSTSSGSGGGGGAASGNQQPTEVDWGMDSEFNGGHDDGGTTTELEGLPPPPAGVSASTAKSKGLDNYKQGQFADAIKWLSWAVVLLEKSGDNVAEVLSSRASCYKEVGEYKKAVADCTKVLEQDSKNVNVLVQRALLYESIEKYKLGAEDLRAVLKIDPMNRVARSTVHRLTQMAG</sequence>
<organism evidence="3 4">
    <name type="scientific">Kalanchoe fedtschenkoi</name>
    <name type="common">Lavender scallops</name>
    <name type="synonym">South American air plant</name>
    <dbReference type="NCBI Taxonomy" id="63787"/>
    <lineage>
        <taxon>Eukaryota</taxon>
        <taxon>Viridiplantae</taxon>
        <taxon>Streptophyta</taxon>
        <taxon>Embryophyta</taxon>
        <taxon>Tracheophyta</taxon>
        <taxon>Spermatophyta</taxon>
        <taxon>Magnoliopsida</taxon>
        <taxon>eudicotyledons</taxon>
        <taxon>Gunneridae</taxon>
        <taxon>Pentapetalae</taxon>
        <taxon>Saxifragales</taxon>
        <taxon>Crassulaceae</taxon>
        <taxon>Kalanchoe</taxon>
    </lineage>
</organism>
<name>A0A7N0T1Y0_KALFE</name>
<feature type="region of interest" description="Disordered" evidence="2">
    <location>
        <begin position="1"/>
        <end position="89"/>
    </location>
</feature>
<dbReference type="Pfam" id="PF13181">
    <property type="entry name" value="TPR_8"/>
    <property type="match status" value="1"/>
</dbReference>